<feature type="transmembrane region" description="Helical" evidence="1">
    <location>
        <begin position="76"/>
        <end position="94"/>
    </location>
</feature>
<comment type="caution">
    <text evidence="2">The sequence shown here is derived from an EMBL/GenBank/DDBJ whole genome shotgun (WGS) entry which is preliminary data.</text>
</comment>
<dbReference type="InterPro" id="IPR008875">
    <property type="entry name" value="TraX"/>
</dbReference>
<keyword evidence="1" id="KW-0472">Membrane</keyword>
<feature type="transmembrane region" description="Helical" evidence="1">
    <location>
        <begin position="185"/>
        <end position="205"/>
    </location>
</feature>
<keyword evidence="3" id="KW-1185">Reference proteome</keyword>
<name>A0ABX1YS85_9BACL</name>
<keyword evidence="1" id="KW-1133">Transmembrane helix</keyword>
<evidence type="ECO:0000256" key="1">
    <source>
        <dbReference type="SAM" id="Phobius"/>
    </source>
</evidence>
<sequence>MIKLFAFLFMLLAHIGYLYFPNSITIMLVGRLAFPLFAWGIAEGFKYSKNTNQYLIRLFAIAILSQYPYYLVFHSAYLNVCFTLFAGLISLKLYKSTLNMWWKIPLIILVFVVADVMNFEYGMYGIGLILLFYKFGTKLWTLPIYLVITLLGVYFYHYNIVQLFSVLSIIVISICKNKNFKINQYVSYAFYPLQFIVLYLASSYIG</sequence>
<evidence type="ECO:0008006" key="4">
    <source>
        <dbReference type="Google" id="ProtNLM"/>
    </source>
</evidence>
<keyword evidence="1" id="KW-0812">Transmembrane</keyword>
<evidence type="ECO:0000313" key="2">
    <source>
        <dbReference type="EMBL" id="NOU82941.1"/>
    </source>
</evidence>
<gene>
    <name evidence="2" type="ORF">GC101_29175</name>
</gene>
<dbReference type="Proteomes" id="UP000596857">
    <property type="component" value="Unassembled WGS sequence"/>
</dbReference>
<organism evidence="2 3">
    <name type="scientific">Paenibacillus phytohabitans</name>
    <dbReference type="NCBI Taxonomy" id="2654978"/>
    <lineage>
        <taxon>Bacteria</taxon>
        <taxon>Bacillati</taxon>
        <taxon>Bacillota</taxon>
        <taxon>Bacilli</taxon>
        <taxon>Bacillales</taxon>
        <taxon>Paenibacillaceae</taxon>
        <taxon>Paenibacillus</taxon>
    </lineage>
</organism>
<feature type="transmembrane region" description="Helical" evidence="1">
    <location>
        <begin position="106"/>
        <end position="132"/>
    </location>
</feature>
<dbReference type="EMBL" id="WHOB01000089">
    <property type="protein sequence ID" value="NOU82941.1"/>
    <property type="molecule type" value="Genomic_DNA"/>
</dbReference>
<feature type="transmembrane region" description="Helical" evidence="1">
    <location>
        <begin position="144"/>
        <end position="173"/>
    </location>
</feature>
<evidence type="ECO:0000313" key="3">
    <source>
        <dbReference type="Proteomes" id="UP000596857"/>
    </source>
</evidence>
<protein>
    <recommendedName>
        <fullName evidence="4">Conjugal transfer protein TraX</fullName>
    </recommendedName>
</protein>
<reference evidence="2 3" key="1">
    <citation type="submission" date="2019-10" db="EMBL/GenBank/DDBJ databases">
        <title>Description of Paenibacillus terricola sp. nov.</title>
        <authorList>
            <person name="Carlier A."/>
            <person name="Qi S."/>
        </authorList>
    </citation>
    <scope>NUCLEOTIDE SEQUENCE [LARGE SCALE GENOMIC DNA]</scope>
    <source>
        <strain evidence="2 3">LMG 31459</strain>
    </source>
</reference>
<dbReference type="RefSeq" id="WP_171720218.1">
    <property type="nucleotide sequence ID" value="NZ_WHOB01000089.1"/>
</dbReference>
<proteinExistence type="predicted"/>
<dbReference type="Pfam" id="PF05857">
    <property type="entry name" value="TraX"/>
    <property type="match status" value="1"/>
</dbReference>
<accession>A0ABX1YS85</accession>